<protein>
    <submittedName>
        <fullName evidence="2">Uncharacterized protein</fullName>
    </submittedName>
</protein>
<accession>A0A0F9CG16</accession>
<feature type="region of interest" description="Disordered" evidence="1">
    <location>
        <begin position="98"/>
        <end position="139"/>
    </location>
</feature>
<dbReference type="AlphaFoldDB" id="A0A0F9CG16"/>
<sequence length="139" mass="14551">MLRALLVVGATLVIMGVGLMTVASAGEKVTICHETGSESNPTVLITVDRHAWENGHSIHNRHHGDHLGPPCSEETPTPTLCADDEERLQDGSCQVVYPPEDFPPKDTPTVTPVGSSVDQAPTPVPSVPVAFPSSGGAPK</sequence>
<organism evidence="2">
    <name type="scientific">marine sediment metagenome</name>
    <dbReference type="NCBI Taxonomy" id="412755"/>
    <lineage>
        <taxon>unclassified sequences</taxon>
        <taxon>metagenomes</taxon>
        <taxon>ecological metagenomes</taxon>
    </lineage>
</organism>
<feature type="region of interest" description="Disordered" evidence="1">
    <location>
        <begin position="56"/>
        <end position="76"/>
    </location>
</feature>
<proteinExistence type="predicted"/>
<reference evidence="2" key="1">
    <citation type="journal article" date="2015" name="Nature">
        <title>Complex archaea that bridge the gap between prokaryotes and eukaryotes.</title>
        <authorList>
            <person name="Spang A."/>
            <person name="Saw J.H."/>
            <person name="Jorgensen S.L."/>
            <person name="Zaremba-Niedzwiedzka K."/>
            <person name="Martijn J."/>
            <person name="Lind A.E."/>
            <person name="van Eijk R."/>
            <person name="Schleper C."/>
            <person name="Guy L."/>
            <person name="Ettema T.J."/>
        </authorList>
    </citation>
    <scope>NUCLEOTIDE SEQUENCE</scope>
</reference>
<name>A0A0F9CG16_9ZZZZ</name>
<dbReference type="EMBL" id="LAZR01046832">
    <property type="protein sequence ID" value="KKK95621.1"/>
    <property type="molecule type" value="Genomic_DNA"/>
</dbReference>
<evidence type="ECO:0000313" key="2">
    <source>
        <dbReference type="EMBL" id="KKK95621.1"/>
    </source>
</evidence>
<evidence type="ECO:0000256" key="1">
    <source>
        <dbReference type="SAM" id="MobiDB-lite"/>
    </source>
</evidence>
<feature type="compositionally biased region" description="Polar residues" evidence="1">
    <location>
        <begin position="108"/>
        <end position="119"/>
    </location>
</feature>
<gene>
    <name evidence="2" type="ORF">LCGC14_2670990</name>
</gene>
<comment type="caution">
    <text evidence="2">The sequence shown here is derived from an EMBL/GenBank/DDBJ whole genome shotgun (WGS) entry which is preliminary data.</text>
</comment>
<feature type="compositionally biased region" description="Low complexity" evidence="1">
    <location>
        <begin position="127"/>
        <end position="139"/>
    </location>
</feature>